<name>A0A1J1H0Z0_PLAGA</name>
<protein>
    <recommendedName>
        <fullName evidence="4">Reticulocyte binding protein</fullName>
    </recommendedName>
</protein>
<evidence type="ECO:0008006" key="4">
    <source>
        <dbReference type="Google" id="ProtNLM"/>
    </source>
</evidence>
<sequence>MNTSYISFIIFILLYCRSTFFKNKNFVVTASQLTKECFNCDVVKKNIAFPPLRRCVCLNNLFEKDNENKDEFNSLNLKCDKRENFDFKNNPNISNPDFICDMQVLFQKFSYYSMESVIDGNYIKNLNKNTFCFIYDLHTIFKSRAFKNVNEIVKKITILNSFNFLENINNLEKENKIDILKSIPPKMRNIDKNEFDEIYRSLIMLKNRMHVEVCLFNNNSFYLSETASYILEVFDFSKQYFLEINSLSSKDNFLNMCSELLELTFKNLSEIFSKDSKDNIKLNKNICDFLNKEINAINMLAKEELRNIDSKLEDLYKSHSLNRENFDLFFSSYIIRKLKDLKNKSLKINSYQNLQQLFTPFTDMNEALLKYYKTKLQYLNVMHKEKNEAALKKYLEGEMTPAEMILINEAFQSYKKYILLKKKLFYLIDIMKLNYNNKKFIRHAYSIGKEYANSNIFKEKIDENLKNIDEKLKIIQGKKSIANIFIRNVEQCRLLIEELNKTGYFLKITEKYVDALISSSTHIKENSDNNRETNLILKLLKKKKKVMLDNNFMSAYSFLFFYNYISFITL</sequence>
<evidence type="ECO:0000256" key="1">
    <source>
        <dbReference type="SAM" id="SignalP"/>
    </source>
</evidence>
<gene>
    <name evidence="2" type="ORF">PGAL8A_00478100</name>
</gene>
<dbReference type="AlphaFoldDB" id="A0A1J1H0Z0"/>
<keyword evidence="3" id="KW-1185">Reference proteome</keyword>
<comment type="caution">
    <text evidence="2">The sequence shown here is derived from an EMBL/GenBank/DDBJ whole genome shotgun (WGS) entry which is preliminary data.</text>
</comment>
<feature type="chain" id="PRO_5012475675" description="Reticulocyte binding protein" evidence="1">
    <location>
        <begin position="19"/>
        <end position="570"/>
    </location>
</feature>
<accession>A0A1J1H0Z0</accession>
<dbReference type="RefSeq" id="XP_028530005.1">
    <property type="nucleotide sequence ID" value="XM_028673565.1"/>
</dbReference>
<reference evidence="2" key="1">
    <citation type="submission" date="2015-04" db="EMBL/GenBank/DDBJ databases">
        <authorList>
            <consortium name="Pathogen Informatics"/>
        </authorList>
    </citation>
    <scope>NUCLEOTIDE SEQUENCE [LARGE SCALE GENOMIC DNA]</scope>
    <source>
        <strain evidence="2">8A</strain>
    </source>
</reference>
<dbReference type="OrthoDB" id="10527943at2759"/>
<dbReference type="Proteomes" id="UP000220797">
    <property type="component" value="Unassembled WGS sequence"/>
</dbReference>
<evidence type="ECO:0000313" key="3">
    <source>
        <dbReference type="Proteomes" id="UP000220797"/>
    </source>
</evidence>
<dbReference type="GeneID" id="39733314"/>
<dbReference type="VEuPathDB" id="PlasmoDB:PGAL8A_00478100"/>
<evidence type="ECO:0000313" key="2">
    <source>
        <dbReference type="EMBL" id="CRG97202.1"/>
    </source>
</evidence>
<feature type="signal peptide" evidence="1">
    <location>
        <begin position="1"/>
        <end position="18"/>
    </location>
</feature>
<proteinExistence type="predicted"/>
<dbReference type="EMBL" id="CVMV01000096">
    <property type="protein sequence ID" value="CRG97202.1"/>
    <property type="molecule type" value="Genomic_DNA"/>
</dbReference>
<organism evidence="2 3">
    <name type="scientific">Plasmodium gallinaceum</name>
    <dbReference type="NCBI Taxonomy" id="5849"/>
    <lineage>
        <taxon>Eukaryota</taxon>
        <taxon>Sar</taxon>
        <taxon>Alveolata</taxon>
        <taxon>Apicomplexa</taxon>
        <taxon>Aconoidasida</taxon>
        <taxon>Haemosporida</taxon>
        <taxon>Plasmodiidae</taxon>
        <taxon>Plasmodium</taxon>
        <taxon>Plasmodium (Haemamoeba)</taxon>
    </lineage>
</organism>
<keyword evidence="1" id="KW-0732">Signal</keyword>